<dbReference type="InterPro" id="IPR036322">
    <property type="entry name" value="WD40_repeat_dom_sf"/>
</dbReference>
<keyword evidence="3 5" id="KW-0853">WD repeat</keyword>
<dbReference type="SUPFAM" id="SSF50978">
    <property type="entry name" value="WD40 repeat-like"/>
    <property type="match status" value="1"/>
</dbReference>
<proteinExistence type="inferred from homology"/>
<dbReference type="EMBL" id="JAVRRJ010000008">
    <property type="protein sequence ID" value="KAK5082431.1"/>
    <property type="molecule type" value="Genomic_DNA"/>
</dbReference>
<dbReference type="PANTHER" id="PTHR10241">
    <property type="entry name" value="LETHAL 2 GIANT LARVAE PROTEIN"/>
    <property type="match status" value="1"/>
</dbReference>
<evidence type="ECO:0000259" key="6">
    <source>
        <dbReference type="Pfam" id="PF08596"/>
    </source>
</evidence>
<organism evidence="7 8">
    <name type="scientific">Lithohypha guttulata</name>
    <dbReference type="NCBI Taxonomy" id="1690604"/>
    <lineage>
        <taxon>Eukaryota</taxon>
        <taxon>Fungi</taxon>
        <taxon>Dikarya</taxon>
        <taxon>Ascomycota</taxon>
        <taxon>Pezizomycotina</taxon>
        <taxon>Eurotiomycetes</taxon>
        <taxon>Chaetothyriomycetidae</taxon>
        <taxon>Chaetothyriales</taxon>
        <taxon>Trichomeriaceae</taxon>
        <taxon>Lithohypha</taxon>
    </lineage>
</organism>
<dbReference type="AlphaFoldDB" id="A0AAN7SVU8"/>
<dbReference type="GO" id="GO:0006893">
    <property type="term" value="P:Golgi to plasma membrane transport"/>
    <property type="evidence" value="ECO:0007669"/>
    <property type="project" value="TreeGrafter"/>
</dbReference>
<feature type="repeat" description="WD" evidence="5">
    <location>
        <begin position="475"/>
        <end position="499"/>
    </location>
</feature>
<dbReference type="Proteomes" id="UP001309876">
    <property type="component" value="Unassembled WGS sequence"/>
</dbReference>
<evidence type="ECO:0000313" key="8">
    <source>
        <dbReference type="Proteomes" id="UP001309876"/>
    </source>
</evidence>
<evidence type="ECO:0000256" key="3">
    <source>
        <dbReference type="ARBA" id="ARBA00022574"/>
    </source>
</evidence>
<reference evidence="7 8" key="1">
    <citation type="submission" date="2023-08" db="EMBL/GenBank/DDBJ databases">
        <title>Black Yeasts Isolated from many extreme environments.</title>
        <authorList>
            <person name="Coleine C."/>
            <person name="Stajich J.E."/>
            <person name="Selbmann L."/>
        </authorList>
    </citation>
    <scope>NUCLEOTIDE SEQUENCE [LARGE SCALE GENOMIC DNA]</scope>
    <source>
        <strain evidence="7 8">CCFEE 5910</strain>
    </source>
</reference>
<dbReference type="GO" id="GO:0006887">
    <property type="term" value="P:exocytosis"/>
    <property type="evidence" value="ECO:0007669"/>
    <property type="project" value="UniProtKB-KW"/>
</dbReference>
<dbReference type="GO" id="GO:0045159">
    <property type="term" value="F:myosin II binding"/>
    <property type="evidence" value="ECO:0007669"/>
    <property type="project" value="TreeGrafter"/>
</dbReference>
<dbReference type="PROSITE" id="PS50082">
    <property type="entry name" value="WD_REPEATS_2"/>
    <property type="match status" value="2"/>
</dbReference>
<gene>
    <name evidence="7" type="primary">SRO7</name>
    <name evidence="7" type="ORF">LTR05_007578</name>
</gene>
<name>A0AAN7SVU8_9EURO</name>
<dbReference type="GO" id="GO:0005886">
    <property type="term" value="C:plasma membrane"/>
    <property type="evidence" value="ECO:0007669"/>
    <property type="project" value="TreeGrafter"/>
</dbReference>
<comment type="similarity">
    <text evidence="1">Belongs to the WD repeat L(2)GL family.</text>
</comment>
<dbReference type="GO" id="GO:0005737">
    <property type="term" value="C:cytoplasm"/>
    <property type="evidence" value="ECO:0007669"/>
    <property type="project" value="TreeGrafter"/>
</dbReference>
<comment type="caution">
    <text evidence="7">The sequence shown here is derived from an EMBL/GenBank/DDBJ whole genome shotgun (WGS) entry which is preliminary data.</text>
</comment>
<keyword evidence="2" id="KW-0268">Exocytosis</keyword>
<dbReference type="Pfam" id="PF00400">
    <property type="entry name" value="WD40"/>
    <property type="match status" value="1"/>
</dbReference>
<dbReference type="Gene3D" id="2.130.10.10">
    <property type="entry name" value="YVTN repeat-like/Quinoprotein amine dehydrogenase"/>
    <property type="match status" value="2"/>
</dbReference>
<evidence type="ECO:0000256" key="1">
    <source>
        <dbReference type="ARBA" id="ARBA00008070"/>
    </source>
</evidence>
<dbReference type="PROSITE" id="PS00678">
    <property type="entry name" value="WD_REPEATS_1"/>
    <property type="match status" value="1"/>
</dbReference>
<evidence type="ECO:0000256" key="2">
    <source>
        <dbReference type="ARBA" id="ARBA00022483"/>
    </source>
</evidence>
<dbReference type="SMART" id="SM00320">
    <property type="entry name" value="WD40"/>
    <property type="match status" value="4"/>
</dbReference>
<keyword evidence="4" id="KW-0677">Repeat</keyword>
<evidence type="ECO:0000256" key="5">
    <source>
        <dbReference type="PROSITE-ProRule" id="PRU00221"/>
    </source>
</evidence>
<evidence type="ECO:0000313" key="7">
    <source>
        <dbReference type="EMBL" id="KAK5082431.1"/>
    </source>
</evidence>
<dbReference type="InterPro" id="IPR001680">
    <property type="entry name" value="WD40_rpt"/>
</dbReference>
<keyword evidence="8" id="KW-1185">Reference proteome</keyword>
<feature type="domain" description="Lethal giant larvae (Lgl)-like C-terminal" evidence="6">
    <location>
        <begin position="516"/>
        <end position="912"/>
    </location>
</feature>
<protein>
    <submittedName>
        <fullName evidence="7">Lethal(2) giant larvae sro7</fullName>
    </submittedName>
</protein>
<dbReference type="InterPro" id="IPR015943">
    <property type="entry name" value="WD40/YVTN_repeat-like_dom_sf"/>
</dbReference>
<sequence>MAHFLRGKQAGVQNDLSHGISSEFFMLDDLARYGVNSQVSALAYEPVQSLLAVGTNDSQFGPGQIYIYGQRRVCVTFKLQKRASVQEIQFCGDKLVVLDSKNDVTIFNLDSRKRIATYAPPGRVTALSTDPSLDYCLTGLQNGDIVAYDLDREHMTPFRIPNLWRERNPRAKIVSIVSLQLHPKDIGSLLIGYSEGAVIYSFKQNKATKYFHYELPSGAPGGNQDARNVTQARAPSLTHALWHPTGTFVLTAHEDTSLVFWDLRDGRVLEARTVEDVAVNLPSTGSAKRADALTASVSNSYAKIAWCSKDNPDDTGILLVGGQSATAVAPGLTFIDLGPTPVYQTSSWDVLTNHFRNPKRIHILPTPPNAKVTNFLLIPRSSPHFAGSHDPIAIIATLSSGELITISFPSGHPISPTNLLHVSLSTVHPFITKFAFADVDRTRWLGMKEFRERGPGFLLGGGEATKPMKRHESRNIIQTAHADGTIRVWDVGSGDQIENGSALQADLARAVGRWDNLNVAQMAMSGATGELAVGLQSGEVVVFRLNKNPNFGRPPTGGSENEAPGQMTDIRQRADPALREGLMPLTLTNDQQGVVTAMKLSNIGFLASGYEQGGITVIDLRGPAIIHTALLSSLVTKRSGSITGTIRGRKPSQSHGSTTEHPSVIEFGIMTLDGDDYSSIAMFVGTNKGRVATFKILPSQSGRFTAEFVGAVNLAEDRVVSISPIVAELGSSASATGPAMVGLQQGHKINGVLVVTTISSAHIFRPASAKGAAKSFDNVFCDAATVTQYQQRGYALVGLFGDGCARAFSLPALKEIGSVRLNHILDIKRFSDAKINSAGDVVGWTGPSELAVASVWGAGQPLQPSADKLWDPTKTPISRPTISNLQWIAGTQYITPSDMDVLIGGPDRPPSKRMMAEMRAQQDAEFQRQREAAKTGRQAAPDPSQESYWQYMQRQIQERTENLGLASDSMDRTAEASSTWSDDVSKFVAKQKRQAVTGYLTSKFGF</sequence>
<accession>A0AAN7SVU8</accession>
<dbReference type="GO" id="GO:0019905">
    <property type="term" value="F:syntaxin binding"/>
    <property type="evidence" value="ECO:0007669"/>
    <property type="project" value="TreeGrafter"/>
</dbReference>
<dbReference type="InterPro" id="IPR013905">
    <property type="entry name" value="Lgl_C_dom"/>
</dbReference>
<dbReference type="FunFam" id="2.130.10.10:FF:000848">
    <property type="entry name" value="SNARE-dependent exocytosis protein (Sro7), putative"/>
    <property type="match status" value="1"/>
</dbReference>
<dbReference type="GO" id="GO:0005096">
    <property type="term" value="F:GTPase activator activity"/>
    <property type="evidence" value="ECO:0007669"/>
    <property type="project" value="TreeGrafter"/>
</dbReference>
<evidence type="ECO:0000256" key="4">
    <source>
        <dbReference type="ARBA" id="ARBA00022737"/>
    </source>
</evidence>
<dbReference type="Pfam" id="PF08596">
    <property type="entry name" value="Lgl_C"/>
    <property type="match status" value="1"/>
</dbReference>
<dbReference type="PANTHER" id="PTHR10241:SF25">
    <property type="entry name" value="TOMOSYN, ISOFORM C"/>
    <property type="match status" value="1"/>
</dbReference>
<feature type="repeat" description="WD" evidence="5">
    <location>
        <begin position="230"/>
        <end position="271"/>
    </location>
</feature>
<dbReference type="InterPro" id="IPR019775">
    <property type="entry name" value="WD40_repeat_CS"/>
</dbReference>